<evidence type="ECO:0000313" key="4">
    <source>
        <dbReference type="Proteomes" id="UP000186104"/>
    </source>
</evidence>
<evidence type="ECO:0000313" key="3">
    <source>
        <dbReference type="EMBL" id="ANI93424.1"/>
    </source>
</evidence>
<gene>
    <name evidence="3" type="ORF">BJL86_2664</name>
</gene>
<dbReference type="Proteomes" id="UP000186104">
    <property type="component" value="Chromosome"/>
</dbReference>
<protein>
    <submittedName>
        <fullName evidence="3">Uncharacterized protein</fullName>
    </submittedName>
</protein>
<evidence type="ECO:0000256" key="1">
    <source>
        <dbReference type="SAM" id="MobiDB-lite"/>
    </source>
</evidence>
<accession>A0A173LP37</accession>
<proteinExistence type="predicted"/>
<sequence length="112" mass="11638">MTSPRRLAPRARTRAILLASAVMAGLLAVVLWYSASEMALAGSPVDAEGQVLDRSWDTRLLGAAVVLFNVALVALFAALVPPSGETGAPQDAPEETAGAPEDAPVQEARDEN</sequence>
<keyword evidence="2" id="KW-0812">Transmembrane</keyword>
<dbReference type="EMBL" id="CP015961">
    <property type="protein sequence ID" value="ANI93424.1"/>
    <property type="molecule type" value="Genomic_DNA"/>
</dbReference>
<dbReference type="AlphaFoldDB" id="A0A173LP37"/>
<name>A0A173LP37_9ACTN</name>
<keyword evidence="2" id="KW-0472">Membrane</keyword>
<feature type="region of interest" description="Disordered" evidence="1">
    <location>
        <begin position="83"/>
        <end position="112"/>
    </location>
</feature>
<dbReference type="KEGG" id="dtm:BJL86_2664"/>
<keyword evidence="2" id="KW-1133">Transmembrane helix</keyword>
<dbReference type="STRING" id="499555.BJL86_2664"/>
<organism evidence="3 4">
    <name type="scientific">Dietzia timorensis</name>
    <dbReference type="NCBI Taxonomy" id="499555"/>
    <lineage>
        <taxon>Bacteria</taxon>
        <taxon>Bacillati</taxon>
        <taxon>Actinomycetota</taxon>
        <taxon>Actinomycetes</taxon>
        <taxon>Mycobacteriales</taxon>
        <taxon>Dietziaceae</taxon>
        <taxon>Dietzia</taxon>
    </lineage>
</organism>
<evidence type="ECO:0000256" key="2">
    <source>
        <dbReference type="SAM" id="Phobius"/>
    </source>
</evidence>
<feature type="transmembrane region" description="Helical" evidence="2">
    <location>
        <begin position="15"/>
        <end position="35"/>
    </location>
</feature>
<dbReference type="RefSeq" id="WP_156515462.1">
    <property type="nucleotide sequence ID" value="NZ_CP015961.1"/>
</dbReference>
<feature type="transmembrane region" description="Helical" evidence="2">
    <location>
        <begin position="60"/>
        <end position="80"/>
    </location>
</feature>
<reference evidence="3 4" key="1">
    <citation type="submission" date="2016-06" db="EMBL/GenBank/DDBJ databases">
        <title>Complete genome sequence of a saline-alkali tolerant type strain Dietzia timorensis ID05-A0528T.</title>
        <authorList>
            <person name="Wu X."/>
        </authorList>
    </citation>
    <scope>NUCLEOTIDE SEQUENCE [LARGE SCALE GENOMIC DNA]</scope>
    <source>
        <strain evidence="3 4">ID05-A0528</strain>
    </source>
</reference>
<keyword evidence="4" id="KW-1185">Reference proteome</keyword>